<dbReference type="EMBL" id="JAUSWJ010000001">
    <property type="protein sequence ID" value="MDQ0518629.1"/>
    <property type="molecule type" value="Genomic_DNA"/>
</dbReference>
<keyword evidence="1" id="KW-0472">Membrane</keyword>
<evidence type="ECO:0000256" key="1">
    <source>
        <dbReference type="SAM" id="Phobius"/>
    </source>
</evidence>
<reference evidence="2 3" key="1">
    <citation type="submission" date="2023-07" db="EMBL/GenBank/DDBJ databases">
        <title>Genomic Encyclopedia of Type Strains, Phase IV (KMG-IV): sequencing the most valuable type-strain genomes for metagenomic binning, comparative biology and taxonomic classification.</title>
        <authorList>
            <person name="Goeker M."/>
        </authorList>
    </citation>
    <scope>NUCLEOTIDE SEQUENCE [LARGE SCALE GENOMIC DNA]</scope>
    <source>
        <strain evidence="2 3">B1-1</strain>
    </source>
</reference>
<dbReference type="RefSeq" id="WP_266284244.1">
    <property type="nucleotide sequence ID" value="NZ_JAPKNF010000004.1"/>
</dbReference>
<evidence type="ECO:0008006" key="4">
    <source>
        <dbReference type="Google" id="ProtNLM"/>
    </source>
</evidence>
<evidence type="ECO:0000313" key="3">
    <source>
        <dbReference type="Proteomes" id="UP001223743"/>
    </source>
</evidence>
<accession>A0ABU0MCE5</accession>
<keyword evidence="1" id="KW-1133">Transmembrane helix</keyword>
<keyword evidence="1" id="KW-0812">Transmembrane</keyword>
<evidence type="ECO:0000313" key="2">
    <source>
        <dbReference type="EMBL" id="MDQ0518629.1"/>
    </source>
</evidence>
<name>A0ABU0MCE5_9HYPH</name>
<proteinExistence type="predicted"/>
<dbReference type="InterPro" id="IPR031709">
    <property type="entry name" value="PutAbiC"/>
</dbReference>
<dbReference type="Proteomes" id="UP001223743">
    <property type="component" value="Unassembled WGS sequence"/>
</dbReference>
<feature type="transmembrane region" description="Helical" evidence="1">
    <location>
        <begin position="66"/>
        <end position="84"/>
    </location>
</feature>
<organism evidence="2 3">
    <name type="scientific">Kaistia geumhonensis</name>
    <dbReference type="NCBI Taxonomy" id="410839"/>
    <lineage>
        <taxon>Bacteria</taxon>
        <taxon>Pseudomonadati</taxon>
        <taxon>Pseudomonadota</taxon>
        <taxon>Alphaproteobacteria</taxon>
        <taxon>Hyphomicrobiales</taxon>
        <taxon>Kaistiaceae</taxon>
        <taxon>Kaistia</taxon>
    </lineage>
</organism>
<feature type="transmembrane region" description="Helical" evidence="1">
    <location>
        <begin position="24"/>
        <end position="46"/>
    </location>
</feature>
<protein>
    <recommendedName>
        <fullName evidence="4">Phage abortive infection protein</fullName>
    </recommendedName>
</protein>
<keyword evidence="3" id="KW-1185">Reference proteome</keyword>
<comment type="caution">
    <text evidence="2">The sequence shown here is derived from an EMBL/GenBank/DDBJ whole genome shotgun (WGS) entry which is preliminary data.</text>
</comment>
<dbReference type="Pfam" id="PF16872">
    <property type="entry name" value="putAbiC"/>
    <property type="match status" value="1"/>
</dbReference>
<gene>
    <name evidence="2" type="ORF">QO015_004242</name>
</gene>
<sequence>MDKNRNPQIHCNGVREMTINRFRFILFVAILAVVIFFCWAAIPLIIIQNGLIWPFAEAAQFGDYFGVLNTLFSAFAFLGLLYTIKSQSDDQHRQRFESSFFQLLDLMRRLRAEIAFGRAEPFGNPQGDSRPRDFHAIDQAVLMIEEHIDRNGLGRKGGNPAEILDAIKLVFTVDFDLQSQLNAGPYVRVIINMLGRIRDDSVLSEEEKFQYARLLRGQLTGSEAAFLGTTAIIPASSELKPLLEQFRMLKYTPNPIRGMLLRQYNETAFSSSRKRPAR</sequence>